<accession>R9PAW8</accession>
<name>R9PAW8_PSEHS</name>
<dbReference type="GeneID" id="24111360"/>
<dbReference type="RefSeq" id="XP_012192081.1">
    <property type="nucleotide sequence ID" value="XM_012336691.1"/>
</dbReference>
<dbReference type="HOGENOM" id="CLU_2832278_0_0_1"/>
<gene>
    <name evidence="1" type="ORF">PHSY_006088</name>
</gene>
<dbReference type="EMBL" id="DF238820">
    <property type="protein sequence ID" value="GAC98494.1"/>
    <property type="molecule type" value="Genomic_DNA"/>
</dbReference>
<sequence length="66" mass="7611">MQSAPLDLFPSNENVRERADEVRIRIDRLAVLASRFGDRSSRITWAWLTVPRHGSLTWLDAGLRFS</sequence>
<evidence type="ECO:0000313" key="2">
    <source>
        <dbReference type="Proteomes" id="UP000014071"/>
    </source>
</evidence>
<keyword evidence="1" id="KW-0418">Kinase</keyword>
<reference evidence="2" key="1">
    <citation type="journal article" date="2013" name="Genome Announc.">
        <title>Draft genome sequence of the basidiomycetous yeast-like fungus Pseudozyma hubeiensis SY62, which produces an abundant amount of the biosurfactant mannosylerythritol lipids.</title>
        <authorList>
            <person name="Konishi M."/>
            <person name="Hatada Y."/>
            <person name="Horiuchi J."/>
        </authorList>
    </citation>
    <scope>NUCLEOTIDE SEQUENCE [LARGE SCALE GENOMIC DNA]</scope>
    <source>
        <strain evidence="2">SY62</strain>
    </source>
</reference>
<dbReference type="GO" id="GO:0016301">
    <property type="term" value="F:kinase activity"/>
    <property type="evidence" value="ECO:0007669"/>
    <property type="project" value="UniProtKB-KW"/>
</dbReference>
<keyword evidence="1" id="KW-0808">Transferase</keyword>
<protein>
    <submittedName>
        <fullName evidence="1">cAMP-dependent protein kinase regulatory subunit</fullName>
    </submittedName>
</protein>
<keyword evidence="2" id="KW-1185">Reference proteome</keyword>
<evidence type="ECO:0000313" key="1">
    <source>
        <dbReference type="EMBL" id="GAC98494.1"/>
    </source>
</evidence>
<dbReference type="AlphaFoldDB" id="R9PAW8"/>
<proteinExistence type="predicted"/>
<organism evidence="1 2">
    <name type="scientific">Pseudozyma hubeiensis (strain SY62)</name>
    <name type="common">Yeast</name>
    <dbReference type="NCBI Taxonomy" id="1305764"/>
    <lineage>
        <taxon>Eukaryota</taxon>
        <taxon>Fungi</taxon>
        <taxon>Dikarya</taxon>
        <taxon>Basidiomycota</taxon>
        <taxon>Ustilaginomycotina</taxon>
        <taxon>Ustilaginomycetes</taxon>
        <taxon>Ustilaginales</taxon>
        <taxon>Ustilaginaceae</taxon>
        <taxon>Pseudozyma</taxon>
    </lineage>
</organism>
<dbReference type="Proteomes" id="UP000014071">
    <property type="component" value="Unassembled WGS sequence"/>
</dbReference>